<reference evidence="2" key="1">
    <citation type="submission" date="2019-08" db="EMBL/GenBank/DDBJ databases">
        <authorList>
            <person name="Kucharzyk K."/>
            <person name="Murdoch R.W."/>
            <person name="Higgins S."/>
            <person name="Loffler F."/>
        </authorList>
    </citation>
    <scope>NUCLEOTIDE SEQUENCE</scope>
</reference>
<evidence type="ECO:0000256" key="1">
    <source>
        <dbReference type="SAM" id="MobiDB-lite"/>
    </source>
</evidence>
<name>A0A645IV52_9ZZZZ</name>
<protein>
    <submittedName>
        <fullName evidence="2">Uncharacterized protein</fullName>
    </submittedName>
</protein>
<feature type="region of interest" description="Disordered" evidence="1">
    <location>
        <begin position="56"/>
        <end position="91"/>
    </location>
</feature>
<comment type="caution">
    <text evidence="2">The sequence shown here is derived from an EMBL/GenBank/DDBJ whole genome shotgun (WGS) entry which is preliminary data.</text>
</comment>
<gene>
    <name evidence="2" type="ORF">SDC9_201969</name>
</gene>
<proteinExistence type="predicted"/>
<accession>A0A645IV52</accession>
<dbReference type="AlphaFoldDB" id="A0A645IV52"/>
<evidence type="ECO:0000313" key="2">
    <source>
        <dbReference type="EMBL" id="MPN54299.1"/>
    </source>
</evidence>
<dbReference type="EMBL" id="VSSQ01122398">
    <property type="protein sequence ID" value="MPN54299.1"/>
    <property type="molecule type" value="Genomic_DNA"/>
</dbReference>
<organism evidence="2">
    <name type="scientific">bioreactor metagenome</name>
    <dbReference type="NCBI Taxonomy" id="1076179"/>
    <lineage>
        <taxon>unclassified sequences</taxon>
        <taxon>metagenomes</taxon>
        <taxon>ecological metagenomes</taxon>
    </lineage>
</organism>
<sequence length="111" mass="11966">MSNNSTPGFWQSLKQAFAYGLGGNLGWHVGNLLAGLVRKAWLLILVAPLPFALLSGNGNDQKRPPEKPPVVQKKAAGHTSSSTENKPPFDREKTRIWGLEILGSVGSLSFV</sequence>